<name>A0AAD9GJR7_BABDI</name>
<dbReference type="Proteomes" id="UP001195914">
    <property type="component" value="Unassembled WGS sequence"/>
</dbReference>
<feature type="domain" description="J" evidence="2">
    <location>
        <begin position="31"/>
        <end position="95"/>
    </location>
</feature>
<sequence>MEDVPRGLRFSWSIADYMARLGTVSLRRKPTHYDYLELEPNCSASDIRKAYYHFARICHPDKCQDPTAQSMLYNLQVAYDLLSDEYKRILYDLKNGFRSPEQLSESLSNLSGLLQRRYQDFLNDRNDAYVASVMREYDRSGLVIKKALYGDLTLTNPEGITAMETIGTKHIRGPYIDVTVQLQVLIEHGVLHINSGDHMSFAFLPGFYNPLDFTSRKHEPGYEDETQLYILYLFKGDVHEVTICDGETLKLPMRSHRVYGSYIKGPYTIANLETLESA</sequence>
<dbReference type="PANTHER" id="PTHR44157">
    <property type="entry name" value="DNAJ HOMOLOG SUBFAMILY C MEMBER 11"/>
    <property type="match status" value="1"/>
</dbReference>
<dbReference type="InterPro" id="IPR052243">
    <property type="entry name" value="Mito_inner_membrane_organizer"/>
</dbReference>
<dbReference type="SMART" id="SM00271">
    <property type="entry name" value="DnaJ"/>
    <property type="match status" value="1"/>
</dbReference>
<dbReference type="InterPro" id="IPR036869">
    <property type="entry name" value="J_dom_sf"/>
</dbReference>
<evidence type="ECO:0000259" key="2">
    <source>
        <dbReference type="PROSITE" id="PS50076"/>
    </source>
</evidence>
<reference evidence="3" key="1">
    <citation type="journal article" date="2014" name="Nucleic Acids Res.">
        <title>The evolutionary dynamics of variant antigen genes in Babesia reveal a history of genomic innovation underlying host-parasite interaction.</title>
        <authorList>
            <person name="Jackson A.P."/>
            <person name="Otto T.D."/>
            <person name="Darby A."/>
            <person name="Ramaprasad A."/>
            <person name="Xia D."/>
            <person name="Echaide I.E."/>
            <person name="Farber M."/>
            <person name="Gahlot S."/>
            <person name="Gamble J."/>
            <person name="Gupta D."/>
            <person name="Gupta Y."/>
            <person name="Jackson L."/>
            <person name="Malandrin L."/>
            <person name="Malas T.B."/>
            <person name="Moussa E."/>
            <person name="Nair M."/>
            <person name="Reid A.J."/>
            <person name="Sanders M."/>
            <person name="Sharma J."/>
            <person name="Tracey A."/>
            <person name="Quail M.A."/>
            <person name="Weir W."/>
            <person name="Wastling J.M."/>
            <person name="Hall N."/>
            <person name="Willadsen P."/>
            <person name="Lingelbach K."/>
            <person name="Shiels B."/>
            <person name="Tait A."/>
            <person name="Berriman M."/>
            <person name="Allred D.R."/>
            <person name="Pain A."/>
        </authorList>
    </citation>
    <scope>NUCLEOTIDE SEQUENCE</scope>
    <source>
        <strain evidence="3">1802A</strain>
    </source>
</reference>
<dbReference type="InterPro" id="IPR024586">
    <property type="entry name" value="DnaJ-like_C11_C"/>
</dbReference>
<dbReference type="Gene3D" id="1.10.287.110">
    <property type="entry name" value="DnaJ domain"/>
    <property type="match status" value="1"/>
</dbReference>
<dbReference type="GO" id="GO:0005739">
    <property type="term" value="C:mitochondrion"/>
    <property type="evidence" value="ECO:0007669"/>
    <property type="project" value="GOC"/>
</dbReference>
<dbReference type="PRINTS" id="PR00625">
    <property type="entry name" value="JDOMAIN"/>
</dbReference>
<gene>
    <name evidence="3" type="ORF">X943_001026</name>
</gene>
<dbReference type="Pfam" id="PF11875">
    <property type="entry name" value="DnaJ-like_C11_C"/>
    <property type="match status" value="1"/>
</dbReference>
<dbReference type="AlphaFoldDB" id="A0AAD9GJR7"/>
<accession>A0AAD9GJR7</accession>
<keyword evidence="1" id="KW-0143">Chaperone</keyword>
<dbReference type="CDD" id="cd06257">
    <property type="entry name" value="DnaJ"/>
    <property type="match status" value="1"/>
</dbReference>
<comment type="caution">
    <text evidence="3">The sequence shown here is derived from an EMBL/GenBank/DDBJ whole genome shotgun (WGS) entry which is preliminary data.</text>
</comment>
<organism evidence="3 4">
    <name type="scientific">Babesia divergens</name>
    <dbReference type="NCBI Taxonomy" id="32595"/>
    <lineage>
        <taxon>Eukaryota</taxon>
        <taxon>Sar</taxon>
        <taxon>Alveolata</taxon>
        <taxon>Apicomplexa</taxon>
        <taxon>Aconoidasida</taxon>
        <taxon>Piroplasmida</taxon>
        <taxon>Babesiidae</taxon>
        <taxon>Babesia</taxon>
    </lineage>
</organism>
<dbReference type="EMBL" id="JAHBMH010000007">
    <property type="protein sequence ID" value="KAK1939558.1"/>
    <property type="molecule type" value="Genomic_DNA"/>
</dbReference>
<dbReference type="Pfam" id="PF00226">
    <property type="entry name" value="DnaJ"/>
    <property type="match status" value="1"/>
</dbReference>
<keyword evidence="4" id="KW-1185">Reference proteome</keyword>
<protein>
    <recommendedName>
        <fullName evidence="2">J domain-containing protein</fullName>
    </recommendedName>
</protein>
<evidence type="ECO:0000313" key="3">
    <source>
        <dbReference type="EMBL" id="KAK1939558.1"/>
    </source>
</evidence>
<proteinExistence type="predicted"/>
<dbReference type="SUPFAM" id="SSF46565">
    <property type="entry name" value="Chaperone J-domain"/>
    <property type="match status" value="1"/>
</dbReference>
<evidence type="ECO:0000256" key="1">
    <source>
        <dbReference type="ARBA" id="ARBA00023186"/>
    </source>
</evidence>
<dbReference type="PANTHER" id="PTHR44157:SF1">
    <property type="entry name" value="DNAJ HOMOLOG SUBFAMILY C MEMBER 11"/>
    <property type="match status" value="1"/>
</dbReference>
<dbReference type="PROSITE" id="PS50076">
    <property type="entry name" value="DNAJ_2"/>
    <property type="match status" value="1"/>
</dbReference>
<dbReference type="InterPro" id="IPR001623">
    <property type="entry name" value="DnaJ_domain"/>
</dbReference>
<evidence type="ECO:0000313" key="4">
    <source>
        <dbReference type="Proteomes" id="UP001195914"/>
    </source>
</evidence>
<dbReference type="GO" id="GO:0042407">
    <property type="term" value="P:cristae formation"/>
    <property type="evidence" value="ECO:0007669"/>
    <property type="project" value="TreeGrafter"/>
</dbReference>
<reference evidence="3" key="2">
    <citation type="submission" date="2021-05" db="EMBL/GenBank/DDBJ databases">
        <authorList>
            <person name="Pain A."/>
        </authorList>
    </citation>
    <scope>NUCLEOTIDE SEQUENCE</scope>
    <source>
        <strain evidence="3">1802A</strain>
    </source>
</reference>